<evidence type="ECO:0000256" key="4">
    <source>
        <dbReference type="ARBA" id="ARBA00023136"/>
    </source>
</evidence>
<dbReference type="Gene3D" id="1.20.120.1630">
    <property type="match status" value="1"/>
</dbReference>
<organism evidence="6 7">
    <name type="scientific">Solobacterium moorei</name>
    <dbReference type="NCBI Taxonomy" id="102148"/>
    <lineage>
        <taxon>Bacteria</taxon>
        <taxon>Bacillati</taxon>
        <taxon>Bacillota</taxon>
        <taxon>Erysipelotrichia</taxon>
        <taxon>Erysipelotrichales</taxon>
        <taxon>Erysipelotrichaceae</taxon>
        <taxon>Solobacterium</taxon>
    </lineage>
</organism>
<dbReference type="RefSeq" id="WP_118765164.1">
    <property type="nucleotide sequence ID" value="NZ_CABJCF010000003.1"/>
</dbReference>
<comment type="subcellular location">
    <subcellularLocation>
        <location evidence="1">Endomembrane system</location>
        <topology evidence="1">Multi-pass membrane protein</topology>
    </subcellularLocation>
</comment>
<keyword evidence="6" id="KW-0808">Transferase</keyword>
<comment type="caution">
    <text evidence="6">The sequence shown here is derived from an EMBL/GenBank/DDBJ whole genome shotgun (WGS) entry which is preliminary data.</text>
</comment>
<dbReference type="PANTHER" id="PTHR12714:SF24">
    <property type="entry name" value="SLR1182 PROTEIN"/>
    <property type="match status" value="1"/>
</dbReference>
<dbReference type="GO" id="GO:0032259">
    <property type="term" value="P:methylation"/>
    <property type="evidence" value="ECO:0007669"/>
    <property type="project" value="UniProtKB-KW"/>
</dbReference>
<evidence type="ECO:0000313" key="6">
    <source>
        <dbReference type="EMBL" id="RGT55153.1"/>
    </source>
</evidence>
<proteinExistence type="predicted"/>
<dbReference type="InterPro" id="IPR007318">
    <property type="entry name" value="Phopholipid_MeTrfase"/>
</dbReference>
<keyword evidence="6" id="KW-0489">Methyltransferase</keyword>
<feature type="transmembrane region" description="Helical" evidence="5">
    <location>
        <begin position="12"/>
        <end position="31"/>
    </location>
</feature>
<dbReference type="Pfam" id="PF04191">
    <property type="entry name" value="PEMT"/>
    <property type="match status" value="1"/>
</dbReference>
<reference evidence="6 7" key="1">
    <citation type="submission" date="2018-08" db="EMBL/GenBank/DDBJ databases">
        <title>A genome reference for cultivated species of the human gut microbiota.</title>
        <authorList>
            <person name="Zou Y."/>
            <person name="Xue W."/>
            <person name="Luo G."/>
        </authorList>
    </citation>
    <scope>NUCLEOTIDE SEQUENCE [LARGE SCALE GENOMIC DNA]</scope>
    <source>
        <strain evidence="6 7">AF18-46</strain>
    </source>
</reference>
<evidence type="ECO:0000256" key="5">
    <source>
        <dbReference type="SAM" id="Phobius"/>
    </source>
</evidence>
<dbReference type="PANTHER" id="PTHR12714">
    <property type="entry name" value="PROTEIN-S ISOPRENYLCYSTEINE O-METHYLTRANSFERASE"/>
    <property type="match status" value="1"/>
</dbReference>
<dbReference type="GO" id="GO:0008168">
    <property type="term" value="F:methyltransferase activity"/>
    <property type="evidence" value="ECO:0007669"/>
    <property type="project" value="UniProtKB-KW"/>
</dbReference>
<dbReference type="AlphaFoldDB" id="A0A412PDM7"/>
<evidence type="ECO:0000256" key="3">
    <source>
        <dbReference type="ARBA" id="ARBA00022989"/>
    </source>
</evidence>
<keyword evidence="3 5" id="KW-1133">Transmembrane helix</keyword>
<accession>A0A412PDM7</accession>
<protein>
    <submittedName>
        <fullName evidence="6">Isoprenylcysteine carboxylmethyltransferase family protein</fullName>
    </submittedName>
</protein>
<dbReference type="GO" id="GO:0012505">
    <property type="term" value="C:endomembrane system"/>
    <property type="evidence" value="ECO:0007669"/>
    <property type="project" value="UniProtKB-SubCell"/>
</dbReference>
<gene>
    <name evidence="6" type="ORF">DWX20_08380</name>
</gene>
<name>A0A412PDM7_9FIRM</name>
<sequence length="162" mass="18505">MKKNHLPILGVGPMYVIIIVGMTIISIILSATNIIPIITIKNLRWILILLGVLCVVTGITLWLKAVIFDRLDAHIIKNELVTTGTYAYVRNPVYSAFMLVCTGILFGYGNIVLLILPFFYWAFMTVLMKLTEEKWLEDLYGQEYISYCKSVNRCIPWKGKKL</sequence>
<evidence type="ECO:0000313" key="7">
    <source>
        <dbReference type="Proteomes" id="UP000284731"/>
    </source>
</evidence>
<dbReference type="Proteomes" id="UP000284731">
    <property type="component" value="Unassembled WGS sequence"/>
</dbReference>
<keyword evidence="4 5" id="KW-0472">Membrane</keyword>
<dbReference type="EMBL" id="QRWX01000003">
    <property type="protein sequence ID" value="RGT55153.1"/>
    <property type="molecule type" value="Genomic_DNA"/>
</dbReference>
<evidence type="ECO:0000256" key="2">
    <source>
        <dbReference type="ARBA" id="ARBA00022692"/>
    </source>
</evidence>
<feature type="transmembrane region" description="Helical" evidence="5">
    <location>
        <begin position="43"/>
        <end position="63"/>
    </location>
</feature>
<feature type="transmembrane region" description="Helical" evidence="5">
    <location>
        <begin position="96"/>
        <end position="123"/>
    </location>
</feature>
<evidence type="ECO:0000256" key="1">
    <source>
        <dbReference type="ARBA" id="ARBA00004127"/>
    </source>
</evidence>
<keyword evidence="2 5" id="KW-0812">Transmembrane</keyword>